<reference evidence="7 8" key="1">
    <citation type="submission" date="2020-08" db="EMBL/GenBank/DDBJ databases">
        <title>Bridging the membrane lipid divide: bacteria of the FCB group superphylum have the potential to synthesize archaeal ether lipids.</title>
        <authorList>
            <person name="Villanueva L."/>
            <person name="Von Meijenfeldt F.A.B."/>
            <person name="Westbye A.B."/>
            <person name="Yadav S."/>
            <person name="Hopmans E.C."/>
            <person name="Dutilh B.E."/>
            <person name="Sinninghe Damste J.S."/>
        </authorList>
    </citation>
    <scope>NUCLEOTIDE SEQUENCE [LARGE SCALE GENOMIC DNA]</scope>
    <source>
        <strain evidence="7">NIOZ-UU36</strain>
    </source>
</reference>
<keyword evidence="7" id="KW-0723">Serine/threonine-protein kinase</keyword>
<dbReference type="CDD" id="cd14014">
    <property type="entry name" value="STKc_PknB_like"/>
    <property type="match status" value="1"/>
</dbReference>
<gene>
    <name evidence="7" type="ORF">H8E29_04440</name>
</gene>
<evidence type="ECO:0000256" key="3">
    <source>
        <dbReference type="ARBA" id="ARBA00022741"/>
    </source>
</evidence>
<dbReference type="Proteomes" id="UP000614469">
    <property type="component" value="Unassembled WGS sequence"/>
</dbReference>
<evidence type="ECO:0000256" key="4">
    <source>
        <dbReference type="ARBA" id="ARBA00022777"/>
    </source>
</evidence>
<dbReference type="EMBL" id="JACNJN010000068">
    <property type="protein sequence ID" value="MBC8334491.1"/>
    <property type="molecule type" value="Genomic_DNA"/>
</dbReference>
<dbReference type="SUPFAM" id="SSF56112">
    <property type="entry name" value="Protein kinase-like (PK-like)"/>
    <property type="match status" value="1"/>
</dbReference>
<name>A0A8J6NGQ4_9CHLR</name>
<dbReference type="Gene3D" id="3.30.200.20">
    <property type="entry name" value="Phosphorylase Kinase, domain 1"/>
    <property type="match status" value="1"/>
</dbReference>
<protein>
    <recommendedName>
        <fullName evidence="1">non-specific serine/threonine protein kinase</fullName>
        <ecNumber evidence="1">2.7.11.1</ecNumber>
    </recommendedName>
</protein>
<dbReference type="GO" id="GO:0004674">
    <property type="term" value="F:protein serine/threonine kinase activity"/>
    <property type="evidence" value="ECO:0007669"/>
    <property type="project" value="UniProtKB-KW"/>
</dbReference>
<evidence type="ECO:0000313" key="8">
    <source>
        <dbReference type="Proteomes" id="UP000614469"/>
    </source>
</evidence>
<dbReference type="PROSITE" id="PS50011">
    <property type="entry name" value="PROTEIN_KINASE_DOM"/>
    <property type="match status" value="1"/>
</dbReference>
<dbReference type="PANTHER" id="PTHR43671">
    <property type="entry name" value="SERINE/THREONINE-PROTEIN KINASE NEK"/>
    <property type="match status" value="1"/>
</dbReference>
<dbReference type="GO" id="GO:0005524">
    <property type="term" value="F:ATP binding"/>
    <property type="evidence" value="ECO:0007669"/>
    <property type="project" value="UniProtKB-KW"/>
</dbReference>
<dbReference type="Gene3D" id="1.10.510.10">
    <property type="entry name" value="Transferase(Phosphotransferase) domain 1"/>
    <property type="match status" value="1"/>
</dbReference>
<keyword evidence="2" id="KW-0808">Transferase</keyword>
<accession>A0A8J6NGQ4</accession>
<evidence type="ECO:0000259" key="6">
    <source>
        <dbReference type="PROSITE" id="PS50011"/>
    </source>
</evidence>
<dbReference type="Pfam" id="PF00069">
    <property type="entry name" value="Pkinase"/>
    <property type="match status" value="1"/>
</dbReference>
<evidence type="ECO:0000313" key="7">
    <source>
        <dbReference type="EMBL" id="MBC8334491.1"/>
    </source>
</evidence>
<dbReference type="InterPro" id="IPR050660">
    <property type="entry name" value="NEK_Ser/Thr_kinase"/>
</dbReference>
<dbReference type="AlphaFoldDB" id="A0A8J6NGQ4"/>
<comment type="caution">
    <text evidence="7">The sequence shown here is derived from an EMBL/GenBank/DDBJ whole genome shotgun (WGS) entry which is preliminary data.</text>
</comment>
<dbReference type="InterPro" id="IPR011009">
    <property type="entry name" value="Kinase-like_dom_sf"/>
</dbReference>
<evidence type="ECO:0000256" key="5">
    <source>
        <dbReference type="ARBA" id="ARBA00022840"/>
    </source>
</evidence>
<keyword evidence="3" id="KW-0547">Nucleotide-binding</keyword>
<keyword evidence="4 7" id="KW-0418">Kinase</keyword>
<dbReference type="InterPro" id="IPR000719">
    <property type="entry name" value="Prot_kinase_dom"/>
</dbReference>
<sequence>MALPLNSGEVLRGRYKIRQRIGQGGIGSIYLADDQRLEGRLCAIKEVEHDRSLPAKIFEEAREQFMREATVLARLDHPNLPKVSDFFSQNKRDYLVMDYVPGEDLRDLMLDARRRKTFLREDVVLGWANQIANALTYLHRQDPPIIHRDIKPSNLKLTPSGLVKLVDFGLVKVLVPDEMTITVIQGQGTILYTPLEQYGSDGVHTDVRSDVYSLGATLYHLLTNKAPADARNRFLNPDSLLPPKEINSSISNRTQRGIRWAISLHPDERPDSVEDFRLFLLGQKEIITSPLPQLLQQRPAFTLGELLTQPTEQALAWVAVGMLLLSLLATLGN</sequence>
<proteinExistence type="predicted"/>
<dbReference type="PANTHER" id="PTHR43671:SF13">
    <property type="entry name" value="SERINE_THREONINE-PROTEIN KINASE NEK2"/>
    <property type="match status" value="1"/>
</dbReference>
<dbReference type="EC" id="2.7.11.1" evidence="1"/>
<organism evidence="7 8">
    <name type="scientific">Candidatus Desulfolinea nitratireducens</name>
    <dbReference type="NCBI Taxonomy" id="2841698"/>
    <lineage>
        <taxon>Bacteria</taxon>
        <taxon>Bacillati</taxon>
        <taxon>Chloroflexota</taxon>
        <taxon>Anaerolineae</taxon>
        <taxon>Anaerolineales</taxon>
        <taxon>Anaerolineales incertae sedis</taxon>
        <taxon>Candidatus Desulfolinea</taxon>
    </lineage>
</organism>
<evidence type="ECO:0000256" key="2">
    <source>
        <dbReference type="ARBA" id="ARBA00022679"/>
    </source>
</evidence>
<keyword evidence="5" id="KW-0067">ATP-binding</keyword>
<dbReference type="SMART" id="SM00220">
    <property type="entry name" value="S_TKc"/>
    <property type="match status" value="1"/>
</dbReference>
<feature type="domain" description="Protein kinase" evidence="6">
    <location>
        <begin position="15"/>
        <end position="280"/>
    </location>
</feature>
<evidence type="ECO:0000256" key="1">
    <source>
        <dbReference type="ARBA" id="ARBA00012513"/>
    </source>
</evidence>